<accession>A0A5J4VNI0</accession>
<reference evidence="1 2" key="1">
    <citation type="submission" date="2019-03" db="EMBL/GenBank/DDBJ databases">
        <title>Single cell metagenomics reveals metabolic interactions within the superorganism composed of flagellate Streblomastix strix and complex community of Bacteroidetes bacteria on its surface.</title>
        <authorList>
            <person name="Treitli S.C."/>
            <person name="Kolisko M."/>
            <person name="Husnik F."/>
            <person name="Keeling P."/>
            <person name="Hampl V."/>
        </authorList>
    </citation>
    <scope>NUCLEOTIDE SEQUENCE [LARGE SCALE GENOMIC DNA]</scope>
    <source>
        <strain evidence="1">ST1C</strain>
    </source>
</reference>
<evidence type="ECO:0000313" key="1">
    <source>
        <dbReference type="EMBL" id="KAA6383823.1"/>
    </source>
</evidence>
<dbReference type="AlphaFoldDB" id="A0A5J4VNI0"/>
<sequence length="198" mass="22952">MNTIQFKQLSQSIFKDLQNSRSERFLMRESANQVGPSPGSVIENQAFRIKHKNYGGSDMKKDISMLIILAKSQEQQCSLLALARYTQLPPLTLERLLNFQNIESVVCKLIYSHITLILPPKSANIMTRILTLKLEKRLARPKNSIIMQMKNKSEQYLKRQNMRDPMLNREYQAMLRITTYDVDDEKAQQDSANAEEID</sequence>
<proteinExistence type="predicted"/>
<gene>
    <name evidence="1" type="ORF">EZS28_020651</name>
</gene>
<comment type="caution">
    <text evidence="1">The sequence shown here is derived from an EMBL/GenBank/DDBJ whole genome shotgun (WGS) entry which is preliminary data.</text>
</comment>
<protein>
    <submittedName>
        <fullName evidence="1">Uncharacterized protein</fullName>
    </submittedName>
</protein>
<organism evidence="1 2">
    <name type="scientific">Streblomastix strix</name>
    <dbReference type="NCBI Taxonomy" id="222440"/>
    <lineage>
        <taxon>Eukaryota</taxon>
        <taxon>Metamonada</taxon>
        <taxon>Preaxostyla</taxon>
        <taxon>Oxymonadida</taxon>
        <taxon>Streblomastigidae</taxon>
        <taxon>Streblomastix</taxon>
    </lineage>
</organism>
<dbReference type="Proteomes" id="UP000324800">
    <property type="component" value="Unassembled WGS sequence"/>
</dbReference>
<evidence type="ECO:0000313" key="2">
    <source>
        <dbReference type="Proteomes" id="UP000324800"/>
    </source>
</evidence>
<dbReference type="EMBL" id="SNRW01006054">
    <property type="protein sequence ID" value="KAA6383823.1"/>
    <property type="molecule type" value="Genomic_DNA"/>
</dbReference>
<name>A0A5J4VNI0_9EUKA</name>